<evidence type="ECO:0000256" key="4">
    <source>
        <dbReference type="ARBA" id="ARBA00022989"/>
    </source>
</evidence>
<comment type="similarity">
    <text evidence="2">Belongs to the TspO/BZRP family.</text>
</comment>
<protein>
    <recommendedName>
        <fullName evidence="9">TspO protein</fullName>
    </recommendedName>
</protein>
<gene>
    <name evidence="7" type="ORF">A2358_04185</name>
</gene>
<dbReference type="FunFam" id="1.20.1260.100:FF:000001">
    <property type="entry name" value="translocator protein 2"/>
    <property type="match status" value="1"/>
</dbReference>
<dbReference type="PANTHER" id="PTHR10057:SF0">
    <property type="entry name" value="TRANSLOCATOR PROTEIN"/>
    <property type="match status" value="1"/>
</dbReference>
<feature type="transmembrane region" description="Helical" evidence="6">
    <location>
        <begin position="46"/>
        <end position="67"/>
    </location>
</feature>
<dbReference type="InterPro" id="IPR004307">
    <property type="entry name" value="TspO_MBR"/>
</dbReference>
<feature type="transmembrane region" description="Helical" evidence="6">
    <location>
        <begin position="103"/>
        <end position="125"/>
    </location>
</feature>
<feature type="transmembrane region" description="Helical" evidence="6">
    <location>
        <begin position="158"/>
        <end position="181"/>
    </location>
</feature>
<feature type="transmembrane region" description="Helical" evidence="6">
    <location>
        <begin position="7"/>
        <end position="26"/>
    </location>
</feature>
<evidence type="ECO:0000256" key="6">
    <source>
        <dbReference type="SAM" id="Phobius"/>
    </source>
</evidence>
<dbReference type="PANTHER" id="PTHR10057">
    <property type="entry name" value="PERIPHERAL-TYPE BENZODIAZEPINE RECEPTOR"/>
    <property type="match status" value="1"/>
</dbReference>
<sequence length="183" mass="21051">MKNTVKFLVSIIICEAAGAVGSIFTAPEIKEWYATLAKPAINPPNWIFGPVWTTLFILMGISLYLVWSKNFKVVPASAKAMAWRGNPWNKYSQKFYSGSWQKANVIIIFSLQLFLNILWSVIFFGFHQTGIAFFELLMLWFAILYVIVNFYRISKPSAYLLIPYLLWVSFAGFLNLSIWLLNL</sequence>
<dbReference type="CDD" id="cd15904">
    <property type="entry name" value="TSPO_MBR"/>
    <property type="match status" value="1"/>
</dbReference>
<comment type="caution">
    <text evidence="7">The sequence shown here is derived from an EMBL/GenBank/DDBJ whole genome shotgun (WGS) entry which is preliminary data.</text>
</comment>
<evidence type="ECO:0000256" key="3">
    <source>
        <dbReference type="ARBA" id="ARBA00022692"/>
    </source>
</evidence>
<evidence type="ECO:0000313" key="8">
    <source>
        <dbReference type="Proteomes" id="UP000178650"/>
    </source>
</evidence>
<reference evidence="7 8" key="1">
    <citation type="journal article" date="2016" name="Nat. Commun.">
        <title>Thousands of microbial genomes shed light on interconnected biogeochemical processes in an aquifer system.</title>
        <authorList>
            <person name="Anantharaman K."/>
            <person name="Brown C.T."/>
            <person name="Hug L.A."/>
            <person name="Sharon I."/>
            <person name="Castelle C.J."/>
            <person name="Probst A.J."/>
            <person name="Thomas B.C."/>
            <person name="Singh A."/>
            <person name="Wilkins M.J."/>
            <person name="Karaoz U."/>
            <person name="Brodie E.L."/>
            <person name="Williams K.H."/>
            <person name="Hubbard S.S."/>
            <person name="Banfield J.F."/>
        </authorList>
    </citation>
    <scope>NUCLEOTIDE SEQUENCE [LARGE SCALE GENOMIC DNA]</scope>
</reference>
<evidence type="ECO:0000313" key="7">
    <source>
        <dbReference type="EMBL" id="OGZ78235.1"/>
    </source>
</evidence>
<accession>A0A1G2ITY8</accession>
<dbReference type="InterPro" id="IPR038330">
    <property type="entry name" value="TspO/MBR-related_sf"/>
</dbReference>
<keyword evidence="4 6" id="KW-1133">Transmembrane helix</keyword>
<dbReference type="EMBL" id="MHPJ01000025">
    <property type="protein sequence ID" value="OGZ78235.1"/>
    <property type="molecule type" value="Genomic_DNA"/>
</dbReference>
<evidence type="ECO:0000256" key="5">
    <source>
        <dbReference type="ARBA" id="ARBA00023136"/>
    </source>
</evidence>
<keyword evidence="5 6" id="KW-0472">Membrane</keyword>
<feature type="transmembrane region" description="Helical" evidence="6">
    <location>
        <begin position="131"/>
        <end position="151"/>
    </location>
</feature>
<dbReference type="PIRSF" id="PIRSF005859">
    <property type="entry name" value="PBR"/>
    <property type="match status" value="1"/>
</dbReference>
<dbReference type="AlphaFoldDB" id="A0A1G2ITY8"/>
<evidence type="ECO:0000256" key="1">
    <source>
        <dbReference type="ARBA" id="ARBA00004141"/>
    </source>
</evidence>
<evidence type="ECO:0008006" key="9">
    <source>
        <dbReference type="Google" id="ProtNLM"/>
    </source>
</evidence>
<dbReference type="Proteomes" id="UP000178650">
    <property type="component" value="Unassembled WGS sequence"/>
</dbReference>
<dbReference type="Gene3D" id="1.20.1260.100">
    <property type="entry name" value="TspO/MBR protein"/>
    <property type="match status" value="1"/>
</dbReference>
<comment type="subcellular location">
    <subcellularLocation>
        <location evidence="1">Membrane</location>
        <topology evidence="1">Multi-pass membrane protein</topology>
    </subcellularLocation>
</comment>
<name>A0A1G2ITY8_9BACT</name>
<organism evidence="7 8">
    <name type="scientific">Candidatus Staskawiczbacteria bacterium RIFOXYB1_FULL_37_44</name>
    <dbReference type="NCBI Taxonomy" id="1802223"/>
    <lineage>
        <taxon>Bacteria</taxon>
        <taxon>Candidatus Staskawicziibacteriota</taxon>
    </lineage>
</organism>
<keyword evidence="3 6" id="KW-0812">Transmembrane</keyword>
<dbReference type="Pfam" id="PF03073">
    <property type="entry name" value="TspO_MBR"/>
    <property type="match status" value="1"/>
</dbReference>
<evidence type="ECO:0000256" key="2">
    <source>
        <dbReference type="ARBA" id="ARBA00007524"/>
    </source>
</evidence>
<proteinExistence type="inferred from homology"/>
<dbReference type="GO" id="GO:0033013">
    <property type="term" value="P:tetrapyrrole metabolic process"/>
    <property type="evidence" value="ECO:0007669"/>
    <property type="project" value="UniProtKB-ARBA"/>
</dbReference>
<dbReference type="GO" id="GO:0016020">
    <property type="term" value="C:membrane"/>
    <property type="evidence" value="ECO:0007669"/>
    <property type="project" value="UniProtKB-SubCell"/>
</dbReference>
<dbReference type="STRING" id="1802223.A2358_04185"/>